<protein>
    <recommendedName>
        <fullName evidence="4">CENP-V/GFA domain-containing protein</fullName>
    </recommendedName>
</protein>
<dbReference type="Proteomes" id="UP000027120">
    <property type="component" value="Unassembled WGS sequence"/>
</dbReference>
<feature type="domain" description="CENP-V/GFA" evidence="4">
    <location>
        <begin position="8"/>
        <end position="121"/>
    </location>
</feature>
<dbReference type="Gene3D" id="2.170.150.70">
    <property type="match status" value="1"/>
</dbReference>
<evidence type="ECO:0000256" key="2">
    <source>
        <dbReference type="ARBA" id="ARBA00022723"/>
    </source>
</evidence>
<dbReference type="Pfam" id="PF04828">
    <property type="entry name" value="GFA"/>
    <property type="match status" value="1"/>
</dbReference>
<comment type="similarity">
    <text evidence="1">Belongs to the Gfa family.</text>
</comment>
<evidence type="ECO:0000256" key="1">
    <source>
        <dbReference type="ARBA" id="ARBA00005495"/>
    </source>
</evidence>
<dbReference type="InterPro" id="IPR011057">
    <property type="entry name" value="Mss4-like_sf"/>
</dbReference>
<evidence type="ECO:0000259" key="4">
    <source>
        <dbReference type="PROSITE" id="PS51891"/>
    </source>
</evidence>
<dbReference type="SUPFAM" id="SSF51316">
    <property type="entry name" value="Mss4-like"/>
    <property type="match status" value="1"/>
</dbReference>
<reference evidence="5 6" key="1">
    <citation type="submission" date="2014-04" db="EMBL/GenBank/DDBJ databases">
        <authorList>
            <consortium name="International Citrus Genome Consortium"/>
            <person name="Gmitter F."/>
            <person name="Chen C."/>
            <person name="Farmerie W."/>
            <person name="Harkins T."/>
            <person name="Desany B."/>
            <person name="Mohiuddin M."/>
            <person name="Kodira C."/>
            <person name="Borodovsky M."/>
            <person name="Lomsadze A."/>
            <person name="Burns P."/>
            <person name="Jenkins J."/>
            <person name="Prochnik S."/>
            <person name="Shu S."/>
            <person name="Chapman J."/>
            <person name="Pitluck S."/>
            <person name="Schmutz J."/>
            <person name="Rokhsar D."/>
        </authorList>
    </citation>
    <scope>NUCLEOTIDE SEQUENCE</scope>
</reference>
<keyword evidence="2" id="KW-0479">Metal-binding</keyword>
<keyword evidence="3" id="KW-0862">Zinc</keyword>
<sequence length="128" mass="14350">MDQDSVLHKGGCRCRKLRWRVRAPRSVEAWKCNCSDCSMRGNVHFTVAPENFELLGNSEEFLTTHTFGTGTAKHVFCKVCGITSFYVPRGTPNGVAVTFRGVDPGTLSHVEIKHYDGHNWESSLDQFS</sequence>
<evidence type="ECO:0000256" key="3">
    <source>
        <dbReference type="ARBA" id="ARBA00022833"/>
    </source>
</evidence>
<dbReference type="EMBL" id="KK791258">
    <property type="protein sequence ID" value="KDO37281.1"/>
    <property type="molecule type" value="Genomic_DNA"/>
</dbReference>
<dbReference type="GO" id="GO:0016846">
    <property type="term" value="F:carbon-sulfur lyase activity"/>
    <property type="evidence" value="ECO:0007669"/>
    <property type="project" value="InterPro"/>
</dbReference>
<dbReference type="PANTHER" id="PTHR28620">
    <property type="entry name" value="CENTROMERE PROTEIN V"/>
    <property type="match status" value="1"/>
</dbReference>
<organism evidence="5 6">
    <name type="scientific">Citrus sinensis</name>
    <name type="common">Sweet orange</name>
    <name type="synonym">Citrus aurantium var. sinensis</name>
    <dbReference type="NCBI Taxonomy" id="2711"/>
    <lineage>
        <taxon>Eukaryota</taxon>
        <taxon>Viridiplantae</taxon>
        <taxon>Streptophyta</taxon>
        <taxon>Embryophyta</taxon>
        <taxon>Tracheophyta</taxon>
        <taxon>Spermatophyta</taxon>
        <taxon>Magnoliopsida</taxon>
        <taxon>eudicotyledons</taxon>
        <taxon>Gunneridae</taxon>
        <taxon>Pentapetalae</taxon>
        <taxon>rosids</taxon>
        <taxon>malvids</taxon>
        <taxon>Sapindales</taxon>
        <taxon>Rutaceae</taxon>
        <taxon>Aurantioideae</taxon>
        <taxon>Citrus</taxon>
    </lineage>
</organism>
<gene>
    <name evidence="5" type="ORF">CISIN_1g037013mg</name>
</gene>
<evidence type="ECO:0000313" key="6">
    <source>
        <dbReference type="Proteomes" id="UP000027120"/>
    </source>
</evidence>
<dbReference type="GO" id="GO:0046872">
    <property type="term" value="F:metal ion binding"/>
    <property type="evidence" value="ECO:0007669"/>
    <property type="project" value="UniProtKB-KW"/>
</dbReference>
<accession>A0A067DF71</accession>
<dbReference type="InterPro" id="IPR006913">
    <property type="entry name" value="CENP-V/GFA"/>
</dbReference>
<dbReference type="PANTHER" id="PTHR28620:SF1">
    <property type="entry name" value="CENP-V_GFA DOMAIN-CONTAINING PROTEIN"/>
    <property type="match status" value="1"/>
</dbReference>
<keyword evidence="6" id="KW-1185">Reference proteome</keyword>
<dbReference type="InterPro" id="IPR052355">
    <property type="entry name" value="CENP-V-like"/>
</dbReference>
<evidence type="ECO:0000313" key="5">
    <source>
        <dbReference type="EMBL" id="KDO37281.1"/>
    </source>
</evidence>
<dbReference type="AlphaFoldDB" id="A0A067DF71"/>
<dbReference type="SMR" id="A0A067DF71"/>
<dbReference type="PROSITE" id="PS51891">
    <property type="entry name" value="CENP_V_GFA"/>
    <property type="match status" value="1"/>
</dbReference>
<proteinExistence type="inferred from homology"/>
<name>A0A067DF71_CITSI</name>
<dbReference type="STRING" id="2711.A0A067DF71"/>